<gene>
    <name evidence="3" type="ORF">BamMEX5DRAFT_2588</name>
</gene>
<dbReference type="Proteomes" id="UP000004814">
    <property type="component" value="Unassembled WGS sequence"/>
</dbReference>
<feature type="domain" description="Response regulatory" evidence="2">
    <location>
        <begin position="168"/>
        <end position="288"/>
    </location>
</feature>
<dbReference type="EMBL" id="ABLK01000068">
    <property type="protein sequence ID" value="EDT41627.1"/>
    <property type="molecule type" value="Genomic_DNA"/>
</dbReference>
<keyword evidence="1" id="KW-0597">Phosphoprotein</keyword>
<dbReference type="Gene3D" id="3.40.50.2300">
    <property type="match status" value="1"/>
</dbReference>
<dbReference type="InterPro" id="IPR001789">
    <property type="entry name" value="Sig_transdc_resp-reg_receiver"/>
</dbReference>
<evidence type="ECO:0000256" key="1">
    <source>
        <dbReference type="PROSITE-ProRule" id="PRU00169"/>
    </source>
</evidence>
<dbReference type="PATRIC" id="fig|396597.7.peg.5495"/>
<accession>B1T472</accession>
<dbReference type="PROSITE" id="PS50110">
    <property type="entry name" value="RESPONSE_REGULATORY"/>
    <property type="match status" value="1"/>
</dbReference>
<dbReference type="GO" id="GO:0000160">
    <property type="term" value="P:phosphorelay signal transduction system"/>
    <property type="evidence" value="ECO:0007669"/>
    <property type="project" value="InterPro"/>
</dbReference>
<comment type="caution">
    <text evidence="3">The sequence shown here is derived from an EMBL/GenBank/DDBJ whole genome shotgun (WGS) entry which is preliminary data.</text>
</comment>
<dbReference type="SUPFAM" id="SSF52172">
    <property type="entry name" value="CheY-like"/>
    <property type="match status" value="1"/>
</dbReference>
<name>B1T472_9BURK</name>
<dbReference type="InterPro" id="IPR011006">
    <property type="entry name" value="CheY-like_superfamily"/>
</dbReference>
<feature type="modified residue" description="4-aspartylphosphate" evidence="1">
    <location>
        <position position="217"/>
    </location>
</feature>
<evidence type="ECO:0000259" key="2">
    <source>
        <dbReference type="PROSITE" id="PS50110"/>
    </source>
</evidence>
<evidence type="ECO:0000313" key="4">
    <source>
        <dbReference type="Proteomes" id="UP000004814"/>
    </source>
</evidence>
<dbReference type="AlphaFoldDB" id="B1T472"/>
<protein>
    <submittedName>
        <fullName evidence="3">Response regulator receiver protein</fullName>
    </submittedName>
</protein>
<evidence type="ECO:0000313" key="3">
    <source>
        <dbReference type="EMBL" id="EDT41627.1"/>
    </source>
</evidence>
<reference evidence="3 4" key="1">
    <citation type="submission" date="2008-03" db="EMBL/GenBank/DDBJ databases">
        <title>Sequencing of the draft genome and assembly of Burkholderia ambifaria MEX-5.</title>
        <authorList>
            <consortium name="US DOE Joint Genome Institute (JGI-PGF)"/>
            <person name="Copeland A."/>
            <person name="Lucas S."/>
            <person name="Lapidus A."/>
            <person name="Glavina del Rio T."/>
            <person name="Dalin E."/>
            <person name="Tice H."/>
            <person name="Bruce D."/>
            <person name="Goodwin L."/>
            <person name="Pitluck S."/>
            <person name="Larimer F."/>
            <person name="Land M.L."/>
            <person name="Hauser L."/>
            <person name="Tiedje J."/>
            <person name="Richardson P."/>
        </authorList>
    </citation>
    <scope>NUCLEOTIDE SEQUENCE [LARGE SCALE GENOMIC DNA]</scope>
    <source>
        <strain evidence="3 4">MEX-5</strain>
    </source>
</reference>
<dbReference type="InterPro" id="IPR013975">
    <property type="entry name" value="Tscrpt_reg_BetR_N"/>
</dbReference>
<dbReference type="RefSeq" id="WP_006758529.1">
    <property type="nucleotide sequence ID" value="NZ_ABLK01000068.1"/>
</dbReference>
<dbReference type="Pfam" id="PF08667">
    <property type="entry name" value="BetR"/>
    <property type="match status" value="1"/>
</dbReference>
<sequence length="290" mass="32215">MISDSKPLDGIQSDFDAQLIAERVRSLFERNGIPRRRHAATISEHLHLSPSQAHRKIKGESPWTLVQIREIASAFAVSPGDLFQDVSDTEKLNCFGQNSIFVIGNDELPCTARIGSQTIAGDPSTAFVAIRADNQWHIHRAEHAPGGMHYRVEKIEIDGRRPALDVPAVAILDDNSDAADELARSLRKRGFSTVPFYSIDALLAAVENTCFSGFILDWLIGHETARRCIEAIRDRHNIRSPIIILTAYMGHAEHTNSIAEMMTTYRIIGPYEKPARAPVIAAALEPFCIR</sequence>
<organism evidence="3 4">
    <name type="scientific">Burkholderia ambifaria MEX-5</name>
    <dbReference type="NCBI Taxonomy" id="396597"/>
    <lineage>
        <taxon>Bacteria</taxon>
        <taxon>Pseudomonadati</taxon>
        <taxon>Pseudomonadota</taxon>
        <taxon>Betaproteobacteria</taxon>
        <taxon>Burkholderiales</taxon>
        <taxon>Burkholderiaceae</taxon>
        <taxon>Burkholderia</taxon>
        <taxon>Burkholderia cepacia complex</taxon>
    </lineage>
</organism>
<proteinExistence type="predicted"/>